<dbReference type="EMBL" id="BNCO01000038">
    <property type="protein sequence ID" value="GIL60140.1"/>
    <property type="molecule type" value="Genomic_DNA"/>
</dbReference>
<dbReference type="Proteomes" id="UP000747399">
    <property type="component" value="Unassembled WGS sequence"/>
</dbReference>
<evidence type="ECO:0000313" key="1">
    <source>
        <dbReference type="EMBL" id="GIL60140.1"/>
    </source>
</evidence>
<sequence>MHSGQVPWRQFKPHLSVLGRAYRSVCLFHHVYSSNTYTTANEAGCCNSCACNYKYPRSPCSSTAPTVDLAIFKYQYFRSLWARGKVVPYHQNKPMKGRAH</sequence>
<gene>
    <name evidence="1" type="ORF">Vafri_14777</name>
</gene>
<comment type="caution">
    <text evidence="1">The sequence shown here is derived from an EMBL/GenBank/DDBJ whole genome shotgun (WGS) entry which is preliminary data.</text>
</comment>
<evidence type="ECO:0000313" key="2">
    <source>
        <dbReference type="Proteomes" id="UP000747399"/>
    </source>
</evidence>
<proteinExistence type="predicted"/>
<accession>A0A8J4F747</accession>
<reference evidence="1" key="1">
    <citation type="journal article" date="2021" name="Proc. Natl. Acad. Sci. U.S.A.">
        <title>Three genomes in the algal genus Volvox reveal the fate of a haploid sex-determining region after a transition to homothallism.</title>
        <authorList>
            <person name="Yamamoto K."/>
            <person name="Hamaji T."/>
            <person name="Kawai-Toyooka H."/>
            <person name="Matsuzaki R."/>
            <person name="Takahashi F."/>
            <person name="Nishimura Y."/>
            <person name="Kawachi M."/>
            <person name="Noguchi H."/>
            <person name="Minakuchi Y."/>
            <person name="Umen J.G."/>
            <person name="Toyoda A."/>
            <person name="Nozaki H."/>
        </authorList>
    </citation>
    <scope>NUCLEOTIDE SEQUENCE</scope>
    <source>
        <strain evidence="1">NIES-3780</strain>
    </source>
</reference>
<keyword evidence="2" id="KW-1185">Reference proteome</keyword>
<dbReference type="AlphaFoldDB" id="A0A8J4F747"/>
<protein>
    <submittedName>
        <fullName evidence="1">Uncharacterized protein</fullName>
    </submittedName>
</protein>
<name>A0A8J4F747_9CHLO</name>
<organism evidence="1 2">
    <name type="scientific">Volvox africanus</name>
    <dbReference type="NCBI Taxonomy" id="51714"/>
    <lineage>
        <taxon>Eukaryota</taxon>
        <taxon>Viridiplantae</taxon>
        <taxon>Chlorophyta</taxon>
        <taxon>core chlorophytes</taxon>
        <taxon>Chlorophyceae</taxon>
        <taxon>CS clade</taxon>
        <taxon>Chlamydomonadales</taxon>
        <taxon>Volvocaceae</taxon>
        <taxon>Volvox</taxon>
    </lineage>
</organism>